<dbReference type="EMBL" id="JACGWZ010000008">
    <property type="protein sequence ID" value="MBA8827522.1"/>
    <property type="molecule type" value="Genomic_DNA"/>
</dbReference>
<dbReference type="Proteomes" id="UP000569329">
    <property type="component" value="Unassembled WGS sequence"/>
</dbReference>
<dbReference type="PANTHER" id="PTHR10668:SF105">
    <property type="entry name" value="DEHYDROGENASE-RELATED"/>
    <property type="match status" value="1"/>
</dbReference>
<evidence type="ECO:0000313" key="2">
    <source>
        <dbReference type="Proteomes" id="UP000569329"/>
    </source>
</evidence>
<evidence type="ECO:0000313" key="1">
    <source>
        <dbReference type="EMBL" id="MBA8827522.1"/>
    </source>
</evidence>
<dbReference type="PRINTS" id="PR00411">
    <property type="entry name" value="PNDRDTASEI"/>
</dbReference>
<dbReference type="PRINTS" id="PR00368">
    <property type="entry name" value="FADPNR"/>
</dbReference>
<proteinExistence type="predicted"/>
<protein>
    <submittedName>
        <fullName evidence="1">Phytoene dehydrogenase-like protein</fullName>
    </submittedName>
</protein>
<gene>
    <name evidence="1" type="ORF">FHX42_004918</name>
</gene>
<dbReference type="SUPFAM" id="SSF51905">
    <property type="entry name" value="FAD/NAD(P)-binding domain"/>
    <property type="match status" value="1"/>
</dbReference>
<dbReference type="Gene3D" id="3.50.50.60">
    <property type="entry name" value="FAD/NAD(P)-binding domain"/>
    <property type="match status" value="1"/>
</dbReference>
<dbReference type="InterPro" id="IPR036188">
    <property type="entry name" value="FAD/NAD-bd_sf"/>
</dbReference>
<sequence>MTSVDAVVVGSGPNGLTAAVTLAEAGLSVQLHEAAPEIGGGARTEQLTLPGFHHDPCSAVHPLGAGSPALSRLPLERFGLEWLYPEVDLAHPLPDGSAVELTRGVERTAELMGADAATYRRVVRGFPERWDSLATNFFRAPLHGLPPDPLLLARFGLRAAWPAGALMRLFREERSRALLAGLAAHVNTPLSSVGTGGVALMFALAAHAVGWPVPRGGSQAITNALAGYLGELGGTIVTGHRVSDLAELPSASAYLLDVAPRELAGIAGSRLPARYLHRLGRYRYGPGVFKVDYALSGPVPWSNPSCRRATTVHIGPSSAEIGAALTAASRGRRPSTPFLITSQPGVLDDSRAPAGEQVFWVYAHVPHGWDGDLTAEIEAQLERFAPGFGDLVLARTVRGPAELEAHNPNYVGGDIACGSFSGTQTLFRPVIAANPYTTPDPAVYLCSSATPPGPGVHGMCGYHAARAALHNRFGTSLT</sequence>
<dbReference type="RefSeq" id="WP_182546690.1">
    <property type="nucleotide sequence ID" value="NZ_JACGWZ010000008.1"/>
</dbReference>
<comment type="caution">
    <text evidence="1">The sequence shown here is derived from an EMBL/GenBank/DDBJ whole genome shotgun (WGS) entry which is preliminary data.</text>
</comment>
<dbReference type="PANTHER" id="PTHR10668">
    <property type="entry name" value="PHYTOENE DEHYDROGENASE"/>
    <property type="match status" value="1"/>
</dbReference>
<keyword evidence="2" id="KW-1185">Reference proteome</keyword>
<dbReference type="Pfam" id="PF13450">
    <property type="entry name" value="NAD_binding_8"/>
    <property type="match status" value="1"/>
</dbReference>
<reference evidence="1 2" key="1">
    <citation type="submission" date="2020-07" db="EMBL/GenBank/DDBJ databases">
        <title>Sequencing the genomes of 1000 actinobacteria strains.</title>
        <authorList>
            <person name="Klenk H.-P."/>
        </authorList>
    </citation>
    <scope>NUCLEOTIDE SEQUENCE [LARGE SCALE GENOMIC DNA]</scope>
    <source>
        <strain evidence="1 2">DSM 45975</strain>
    </source>
</reference>
<name>A0A839E002_9PSEU</name>
<organism evidence="1 2">
    <name type="scientific">Halosaccharopolyspora lacisalsi</name>
    <dbReference type="NCBI Taxonomy" id="1000566"/>
    <lineage>
        <taxon>Bacteria</taxon>
        <taxon>Bacillati</taxon>
        <taxon>Actinomycetota</taxon>
        <taxon>Actinomycetes</taxon>
        <taxon>Pseudonocardiales</taxon>
        <taxon>Pseudonocardiaceae</taxon>
        <taxon>Halosaccharopolyspora</taxon>
    </lineage>
</organism>
<dbReference type="AlphaFoldDB" id="A0A839E002"/>
<accession>A0A839E002</accession>